<evidence type="ECO:0000313" key="2">
    <source>
        <dbReference type="EMBL" id="KAF1808655.1"/>
    </source>
</evidence>
<organism evidence="2">
    <name type="scientific">Eremomyces bilateralis CBS 781.70</name>
    <dbReference type="NCBI Taxonomy" id="1392243"/>
    <lineage>
        <taxon>Eukaryota</taxon>
        <taxon>Fungi</taxon>
        <taxon>Dikarya</taxon>
        <taxon>Ascomycota</taxon>
        <taxon>Pezizomycotina</taxon>
        <taxon>Dothideomycetes</taxon>
        <taxon>Dothideomycetes incertae sedis</taxon>
        <taxon>Eremomycetales</taxon>
        <taxon>Eremomycetaceae</taxon>
        <taxon>Eremomyces</taxon>
    </lineage>
</organism>
<name>A0A6G1FS24_9PEZI</name>
<dbReference type="RefSeq" id="XP_033530286.1">
    <property type="nucleotide sequence ID" value="XM_033682043.1"/>
</dbReference>
<dbReference type="Pfam" id="PF07543">
    <property type="entry name" value="PGA2"/>
    <property type="match status" value="1"/>
</dbReference>
<gene>
    <name evidence="2 4" type="ORF">P152DRAFT_485334</name>
</gene>
<feature type="region of interest" description="Disordered" evidence="1">
    <location>
        <begin position="134"/>
        <end position="153"/>
    </location>
</feature>
<reference evidence="4" key="2">
    <citation type="submission" date="2020-04" db="EMBL/GenBank/DDBJ databases">
        <authorList>
            <consortium name="NCBI Genome Project"/>
        </authorList>
    </citation>
    <scope>NUCLEOTIDE SEQUENCE</scope>
    <source>
        <strain evidence="4">CBS 781.70</strain>
    </source>
</reference>
<accession>A0A6G1FS24</accession>
<dbReference type="Proteomes" id="UP000504638">
    <property type="component" value="Unplaced"/>
</dbReference>
<dbReference type="InterPro" id="IPR011431">
    <property type="entry name" value="Trafficking_Pga2"/>
</dbReference>
<dbReference type="EMBL" id="ML975181">
    <property type="protein sequence ID" value="KAF1808655.1"/>
    <property type="molecule type" value="Genomic_DNA"/>
</dbReference>
<dbReference type="GeneID" id="54422613"/>
<feature type="region of interest" description="Disordered" evidence="1">
    <location>
        <begin position="63"/>
        <end position="115"/>
    </location>
</feature>
<sequence>MAQRLLEDLTRLASLLTTWAQNFKTNTASSFSRLRAKDYIRLIMVIGGYMLIVRPLLQKLGEKKQASEHERVDKETKEEAALMTANDLRRGSSRPIPIPGVDSDTDEEVDNTADWGKKARVRQRKIIRQKLEEHEQALKEHDSDKEIDQFLVD</sequence>
<dbReference type="PANTHER" id="PTHR28199:SF1">
    <property type="entry name" value="PROCESSING OF GAS1 AND ALP PROTEIN 2"/>
    <property type="match status" value="1"/>
</dbReference>
<feature type="compositionally biased region" description="Basic and acidic residues" evidence="1">
    <location>
        <begin position="63"/>
        <end position="80"/>
    </location>
</feature>
<proteinExistence type="predicted"/>
<dbReference type="PANTHER" id="PTHR28199">
    <property type="entry name" value="PROCESSING OF GAS1 AND ALP PROTEIN 2"/>
    <property type="match status" value="1"/>
</dbReference>
<evidence type="ECO:0000256" key="1">
    <source>
        <dbReference type="SAM" id="MobiDB-lite"/>
    </source>
</evidence>
<dbReference type="GO" id="GO:0015031">
    <property type="term" value="P:protein transport"/>
    <property type="evidence" value="ECO:0007669"/>
    <property type="project" value="TreeGrafter"/>
</dbReference>
<protein>
    <submittedName>
        <fullName evidence="2 4">DUF1531-domain-containing protein</fullName>
    </submittedName>
</protein>
<dbReference type="OrthoDB" id="4227028at2759"/>
<evidence type="ECO:0000313" key="4">
    <source>
        <dbReference type="RefSeq" id="XP_033530286.1"/>
    </source>
</evidence>
<reference evidence="4" key="3">
    <citation type="submission" date="2025-04" db="UniProtKB">
        <authorList>
            <consortium name="RefSeq"/>
        </authorList>
    </citation>
    <scope>IDENTIFICATION</scope>
    <source>
        <strain evidence="4">CBS 781.70</strain>
    </source>
</reference>
<dbReference type="AlphaFoldDB" id="A0A6G1FS24"/>
<reference evidence="2 4" key="1">
    <citation type="submission" date="2020-01" db="EMBL/GenBank/DDBJ databases">
        <authorList>
            <consortium name="DOE Joint Genome Institute"/>
            <person name="Haridas S."/>
            <person name="Albert R."/>
            <person name="Binder M."/>
            <person name="Bloem J."/>
            <person name="Labutti K."/>
            <person name="Salamov A."/>
            <person name="Andreopoulos B."/>
            <person name="Baker S.E."/>
            <person name="Barry K."/>
            <person name="Bills G."/>
            <person name="Bluhm B.H."/>
            <person name="Cannon C."/>
            <person name="Castanera R."/>
            <person name="Culley D.E."/>
            <person name="Daum C."/>
            <person name="Ezra D."/>
            <person name="Gonzalez J.B."/>
            <person name="Henrissat B."/>
            <person name="Kuo A."/>
            <person name="Liang C."/>
            <person name="Lipzen A."/>
            <person name="Lutzoni F."/>
            <person name="Magnuson J."/>
            <person name="Mondo S."/>
            <person name="Nolan M."/>
            <person name="Ohm R."/>
            <person name="Pangilinan J."/>
            <person name="Park H.-J."/>
            <person name="Ramirez L."/>
            <person name="Alfaro M."/>
            <person name="Sun H."/>
            <person name="Tritt A."/>
            <person name="Yoshinaga Y."/>
            <person name="Zwiers L.-H."/>
            <person name="Turgeon B.G."/>
            <person name="Goodwin S.B."/>
            <person name="Spatafora J.W."/>
            <person name="Crous P.W."/>
            <person name="Grigoriev I.V."/>
        </authorList>
    </citation>
    <scope>NUCLEOTIDE SEQUENCE</scope>
    <source>
        <strain evidence="2 4">CBS 781.70</strain>
    </source>
</reference>
<evidence type="ECO:0000313" key="3">
    <source>
        <dbReference type="Proteomes" id="UP000504638"/>
    </source>
</evidence>
<keyword evidence="3" id="KW-1185">Reference proteome</keyword>